<name>A0A3M6YCD3_HORWE</name>
<organism evidence="3 6">
    <name type="scientific">Hortaea werneckii</name>
    <name type="common">Black yeast</name>
    <name type="synonym">Cladosporium werneckii</name>
    <dbReference type="NCBI Taxonomy" id="91943"/>
    <lineage>
        <taxon>Eukaryota</taxon>
        <taxon>Fungi</taxon>
        <taxon>Dikarya</taxon>
        <taxon>Ascomycota</taxon>
        <taxon>Pezizomycotina</taxon>
        <taxon>Dothideomycetes</taxon>
        <taxon>Dothideomycetidae</taxon>
        <taxon>Mycosphaerellales</taxon>
        <taxon>Teratosphaeriaceae</taxon>
        <taxon>Hortaea</taxon>
    </lineage>
</organism>
<accession>A0A3M6YCD3</accession>
<feature type="signal peptide" evidence="2">
    <location>
        <begin position="1"/>
        <end position="17"/>
    </location>
</feature>
<evidence type="ECO:0000256" key="2">
    <source>
        <dbReference type="SAM" id="SignalP"/>
    </source>
</evidence>
<feature type="region of interest" description="Disordered" evidence="1">
    <location>
        <begin position="246"/>
        <end position="271"/>
    </location>
</feature>
<comment type="caution">
    <text evidence="3">The sequence shown here is derived from an EMBL/GenBank/DDBJ whole genome shotgun (WGS) entry which is preliminary data.</text>
</comment>
<sequence length="321" mass="36533">MLSRFTILSFAAYATAALNVTFCSDQECKEPALGSIRLDREDVEKCRNDFAGKAMAVETSYWREPGQENATWQELEGPLDEDAPLVNVRFYSSVDCFAHCGTDHLLAQMWQGFQSLVPRVPTVLEDGTVYHEAVRSAKYSALQSFELVEVDEDEHYAPHGYCGIRHGDAAFFRGRMWKWQQIGLMFQEVPIEEWSDEMFPRQTTRASMGLHGLVTSDGKIKYRQISKQGFIGIPLEEWDDERHFKDDSDLFADGTNDDDLSDGERGEDSMAEVQADITGDAHEAMPRPQKGCTAALRYDANLKEEEHFDRLFRQSLPETMN</sequence>
<dbReference type="Proteomes" id="UP000276864">
    <property type="component" value="Unassembled WGS sequence"/>
</dbReference>
<dbReference type="EMBL" id="QWIM01000559">
    <property type="protein sequence ID" value="RMY33220.1"/>
    <property type="molecule type" value="Genomic_DNA"/>
</dbReference>
<gene>
    <name evidence="4" type="ORF">D0866_06071</name>
    <name evidence="3" type="ORF">D0868_08971</name>
</gene>
<protein>
    <submittedName>
        <fullName evidence="3">Uncharacterized protein</fullName>
    </submittedName>
</protein>
<feature type="chain" id="PRO_5044595301" evidence="2">
    <location>
        <begin position="18"/>
        <end position="321"/>
    </location>
</feature>
<proteinExistence type="predicted"/>
<dbReference type="EMBL" id="QWIK01000830">
    <property type="protein sequence ID" value="RMY00512.1"/>
    <property type="molecule type" value="Genomic_DNA"/>
</dbReference>
<keyword evidence="2" id="KW-0732">Signal</keyword>
<reference evidence="5 6" key="1">
    <citation type="journal article" date="2018" name="BMC Genomics">
        <title>Genomic evidence for intraspecific hybridization in a clonal and extremely halotolerant yeast.</title>
        <authorList>
            <person name="Gostincar C."/>
            <person name="Stajich J.E."/>
            <person name="Zupancic J."/>
            <person name="Zalar P."/>
            <person name="Gunde-Cimerman N."/>
        </authorList>
    </citation>
    <scope>NUCLEOTIDE SEQUENCE [LARGE SCALE GENOMIC DNA]</scope>
    <source>
        <strain evidence="4 5">EXF-6651</strain>
        <strain evidence="3 6">EXF-6654</strain>
    </source>
</reference>
<dbReference type="AlphaFoldDB" id="A0A3M6YCD3"/>
<evidence type="ECO:0000313" key="5">
    <source>
        <dbReference type="Proteomes" id="UP000276864"/>
    </source>
</evidence>
<evidence type="ECO:0000313" key="6">
    <source>
        <dbReference type="Proteomes" id="UP000282582"/>
    </source>
</evidence>
<evidence type="ECO:0000313" key="4">
    <source>
        <dbReference type="EMBL" id="RMY33220.1"/>
    </source>
</evidence>
<evidence type="ECO:0000313" key="3">
    <source>
        <dbReference type="EMBL" id="RMY00512.1"/>
    </source>
</evidence>
<evidence type="ECO:0000256" key="1">
    <source>
        <dbReference type="SAM" id="MobiDB-lite"/>
    </source>
</evidence>
<dbReference type="Proteomes" id="UP000282582">
    <property type="component" value="Unassembled WGS sequence"/>
</dbReference>